<evidence type="ECO:0008006" key="3">
    <source>
        <dbReference type="Google" id="ProtNLM"/>
    </source>
</evidence>
<comment type="caution">
    <text evidence="1">The sequence shown here is derived from an EMBL/GenBank/DDBJ whole genome shotgun (WGS) entry which is preliminary data.</text>
</comment>
<dbReference type="RefSeq" id="WP_320183875.1">
    <property type="nucleotide sequence ID" value="NZ_CP138332.1"/>
</dbReference>
<name>A0ABW6B9J8_9SPHI</name>
<accession>A0ABW6B9J8</accession>
<evidence type="ECO:0000313" key="2">
    <source>
        <dbReference type="Proteomes" id="UP001597525"/>
    </source>
</evidence>
<gene>
    <name evidence="1" type="ORF">ACFS7Y_01725</name>
</gene>
<dbReference type="EMBL" id="JBHUPB010000003">
    <property type="protein sequence ID" value="MFD2966082.1"/>
    <property type="molecule type" value="Genomic_DNA"/>
</dbReference>
<reference evidence="2" key="1">
    <citation type="journal article" date="2019" name="Int. J. Syst. Evol. Microbiol.">
        <title>The Global Catalogue of Microorganisms (GCM) 10K type strain sequencing project: providing services to taxonomists for standard genome sequencing and annotation.</title>
        <authorList>
            <consortium name="The Broad Institute Genomics Platform"/>
            <consortium name="The Broad Institute Genome Sequencing Center for Infectious Disease"/>
            <person name="Wu L."/>
            <person name="Ma J."/>
        </authorList>
    </citation>
    <scope>NUCLEOTIDE SEQUENCE [LARGE SCALE GENOMIC DNA]</scope>
    <source>
        <strain evidence="2">KCTC 22814</strain>
    </source>
</reference>
<dbReference type="Proteomes" id="UP001597525">
    <property type="component" value="Unassembled WGS sequence"/>
</dbReference>
<organism evidence="1 2">
    <name type="scientific">Sphingobacterium bambusae</name>
    <dbReference type="NCBI Taxonomy" id="662858"/>
    <lineage>
        <taxon>Bacteria</taxon>
        <taxon>Pseudomonadati</taxon>
        <taxon>Bacteroidota</taxon>
        <taxon>Sphingobacteriia</taxon>
        <taxon>Sphingobacteriales</taxon>
        <taxon>Sphingobacteriaceae</taxon>
        <taxon>Sphingobacterium</taxon>
    </lineage>
</organism>
<keyword evidence="2" id="KW-1185">Reference proteome</keyword>
<protein>
    <recommendedName>
        <fullName evidence="3">N-acetyltransferase domain-containing protein</fullName>
    </recommendedName>
</protein>
<sequence>MEKQHDEQFCRPVYLEDMRALVSVYRSGNKTNIRDKHSASVAANTVQADFGIPLAILQEDQQIIGFARAVCVEGRSIEIHTCFDKKNVDNVSKRKLVLFSEEIFKQSFGDLCEAEILATDITILVRWINQWN</sequence>
<proteinExistence type="predicted"/>
<evidence type="ECO:0000313" key="1">
    <source>
        <dbReference type="EMBL" id="MFD2966082.1"/>
    </source>
</evidence>